<feature type="region of interest" description="Disordered" evidence="2">
    <location>
        <begin position="82"/>
        <end position="106"/>
    </location>
</feature>
<evidence type="ECO:0000259" key="3">
    <source>
        <dbReference type="Pfam" id="PF09329"/>
    </source>
</evidence>
<dbReference type="RefSeq" id="XP_027615261.1">
    <property type="nucleotide sequence ID" value="XM_027759460.1"/>
</dbReference>
<organism evidence="4 5">
    <name type="scientific">Sparassis crispa</name>
    <dbReference type="NCBI Taxonomy" id="139825"/>
    <lineage>
        <taxon>Eukaryota</taxon>
        <taxon>Fungi</taxon>
        <taxon>Dikarya</taxon>
        <taxon>Basidiomycota</taxon>
        <taxon>Agaricomycotina</taxon>
        <taxon>Agaricomycetes</taxon>
        <taxon>Polyporales</taxon>
        <taxon>Sparassidaceae</taxon>
        <taxon>Sparassis</taxon>
    </lineage>
</organism>
<evidence type="ECO:0000256" key="2">
    <source>
        <dbReference type="SAM" id="MobiDB-lite"/>
    </source>
</evidence>
<dbReference type="PANTHER" id="PTHR13454">
    <property type="entry name" value="PROTEIN MCM10 HOMOLOG"/>
    <property type="match status" value="1"/>
</dbReference>
<feature type="region of interest" description="Disordered" evidence="2">
    <location>
        <begin position="595"/>
        <end position="659"/>
    </location>
</feature>
<feature type="compositionally biased region" description="Low complexity" evidence="2">
    <location>
        <begin position="720"/>
        <end position="735"/>
    </location>
</feature>
<dbReference type="EMBL" id="BFAD01000006">
    <property type="protein sequence ID" value="GBE84348.1"/>
    <property type="molecule type" value="Genomic_DNA"/>
</dbReference>
<reference evidence="4 5" key="1">
    <citation type="journal article" date="2018" name="Sci. Rep.">
        <title>Genome sequence of the cauliflower mushroom Sparassis crispa (Hanabiratake) and its association with beneficial usage.</title>
        <authorList>
            <person name="Kiyama R."/>
            <person name="Furutani Y."/>
            <person name="Kawaguchi K."/>
            <person name="Nakanishi T."/>
        </authorList>
    </citation>
    <scope>NUCLEOTIDE SEQUENCE [LARGE SCALE GENOMIC DNA]</scope>
</reference>
<feature type="compositionally biased region" description="Acidic residues" evidence="2">
    <location>
        <begin position="633"/>
        <end position="644"/>
    </location>
</feature>
<feature type="compositionally biased region" description="Low complexity" evidence="2">
    <location>
        <begin position="310"/>
        <end position="325"/>
    </location>
</feature>
<keyword evidence="5" id="KW-1185">Reference proteome</keyword>
<dbReference type="InterPro" id="IPR015408">
    <property type="entry name" value="Znf_Mcm10/DnaG"/>
</dbReference>
<dbReference type="Gene3D" id="2.40.50.140">
    <property type="entry name" value="Nucleic acid-binding proteins"/>
    <property type="match status" value="1"/>
</dbReference>
<feature type="region of interest" description="Disordered" evidence="2">
    <location>
        <begin position="35"/>
        <end position="61"/>
    </location>
</feature>
<dbReference type="GO" id="GO:0003688">
    <property type="term" value="F:DNA replication origin binding"/>
    <property type="evidence" value="ECO:0007669"/>
    <property type="project" value="TreeGrafter"/>
</dbReference>
<name>A0A401GQ56_9APHY</name>
<feature type="region of interest" description="Disordered" evidence="2">
    <location>
        <begin position="701"/>
        <end position="761"/>
    </location>
</feature>
<evidence type="ECO:0000313" key="4">
    <source>
        <dbReference type="EMBL" id="GBE84348.1"/>
    </source>
</evidence>
<feature type="region of interest" description="Disordered" evidence="2">
    <location>
        <begin position="289"/>
        <end position="340"/>
    </location>
</feature>
<evidence type="ECO:0000256" key="1">
    <source>
        <dbReference type="ARBA" id="ARBA00009679"/>
    </source>
</evidence>
<dbReference type="OrthoDB" id="202825at2759"/>
<dbReference type="AlphaFoldDB" id="A0A401GQ56"/>
<dbReference type="GO" id="GO:0043596">
    <property type="term" value="C:nuclear replication fork"/>
    <property type="evidence" value="ECO:0007669"/>
    <property type="project" value="TreeGrafter"/>
</dbReference>
<evidence type="ECO:0000313" key="5">
    <source>
        <dbReference type="Proteomes" id="UP000287166"/>
    </source>
</evidence>
<dbReference type="GO" id="GO:0003697">
    <property type="term" value="F:single-stranded DNA binding"/>
    <property type="evidence" value="ECO:0007669"/>
    <property type="project" value="InterPro"/>
</dbReference>
<accession>A0A401GQ56</accession>
<dbReference type="InterPro" id="IPR040184">
    <property type="entry name" value="Mcm10"/>
</dbReference>
<dbReference type="Pfam" id="PF09329">
    <property type="entry name" value="zf-primase"/>
    <property type="match status" value="1"/>
</dbReference>
<sequence length="792" mass="86356">MESSSHKEVLEAACQAEIRKQIALLQAQLVEPVDSDTTSPLLSSSPKRKRLSGLLAPSTPSPSEFRIRNLIRRQGAYLTAQEKRKVAEQSRHGADRRTVLRKPQVAASSGQAKALQLASVHSTAKATQPLKLTASTVLQKLANAHSHNNHLPVGPVVVRSSAFSDKAATPNVDTVVVDGRSEDCTSAHARDDRLALVEELVLGPAEHKPPFDDPHFEKLEPNSMIRLSSRSIPYEDFQDYLRGRYYLSPSKLYSVIRLLPSKQGYDVPVEGDWLTIAVVAERGKLKYSQAPVGTGRDDKVQGEEDEELDLPLTLDGTGKPPQRQKGPPRKKPKEEPKPHGKKYVNLKLIDFGCRSRGSSDNGGQSMIRGDAFLSLLLFEADGFDLVTKENGKKEKIYKGGSRGAFEKLSMLREGAVVALLNPRILKPFQRSGDAPHPTDNILAITPESVASIAVIGYSQDLGMCKVVKRDGSVCGGWCDKRVAEVCDWHIQHAVERKRAGRAEFSMGTSGMSTGVKKKLAYDPSHRWGLKPENESSGTGATYVVSGHIVSGSKDLYLTESMGRNAQAKASRKSAKDADCALRQLLKKDKKGSKALFTAREYSKQMQSADKAKGKERESEKPSKKPKAKHLDDVDSSEFESDIGDESTKPDAAKKPRKNAYSAQLIRNLGFDPTVKDGRKSVDSNVQSKLDALTVLQTKRGFALGPRPGKRTTCVHRPEAAAKAAPTPETEAPNAKSVHLPDGDDPLHIPDSSDDEDEMEKAEIAAFGKPLASIQSKVVDLDSSDGELEVMPP</sequence>
<proteinExistence type="inferred from homology"/>
<dbReference type="InterPro" id="IPR012340">
    <property type="entry name" value="NA-bd_OB-fold"/>
</dbReference>
<dbReference type="PANTHER" id="PTHR13454:SF11">
    <property type="entry name" value="PROTEIN MCM10 HOMOLOG"/>
    <property type="match status" value="1"/>
</dbReference>
<dbReference type="STRING" id="139825.A0A401GQ56"/>
<dbReference type="InParanoid" id="A0A401GQ56"/>
<comment type="similarity">
    <text evidence="1">Belongs to the MCM10 family.</text>
</comment>
<protein>
    <recommendedName>
        <fullName evidence="3">Zinc finger Mcm10/DnaG-type domain-containing protein</fullName>
    </recommendedName>
</protein>
<gene>
    <name evidence="4" type="ORF">SCP_0603260</name>
</gene>
<feature type="compositionally biased region" description="Basic and acidic residues" evidence="2">
    <location>
        <begin position="82"/>
        <end position="98"/>
    </location>
</feature>
<comment type="caution">
    <text evidence="4">The sequence shown here is derived from an EMBL/GenBank/DDBJ whole genome shotgun (WGS) entry which is preliminary data.</text>
</comment>
<feature type="domain" description="Zinc finger Mcm10/DnaG-type" evidence="3">
    <location>
        <begin position="456"/>
        <end position="501"/>
    </location>
</feature>
<dbReference type="GeneID" id="38781265"/>
<feature type="compositionally biased region" description="Low complexity" evidence="2">
    <location>
        <begin position="35"/>
        <end position="45"/>
    </location>
</feature>
<dbReference type="GO" id="GO:0006270">
    <property type="term" value="P:DNA replication initiation"/>
    <property type="evidence" value="ECO:0007669"/>
    <property type="project" value="InterPro"/>
</dbReference>
<feature type="compositionally biased region" description="Basic and acidic residues" evidence="2">
    <location>
        <begin position="738"/>
        <end position="747"/>
    </location>
</feature>
<feature type="compositionally biased region" description="Basic and acidic residues" evidence="2">
    <location>
        <begin position="609"/>
        <end position="632"/>
    </location>
</feature>
<dbReference type="Proteomes" id="UP000287166">
    <property type="component" value="Unassembled WGS sequence"/>
</dbReference>